<comment type="caution">
    <text evidence="1">The sequence shown here is derived from an EMBL/GenBank/DDBJ whole genome shotgun (WGS) entry which is preliminary data.</text>
</comment>
<protein>
    <submittedName>
        <fullName evidence="1">Uncharacterized protein</fullName>
    </submittedName>
</protein>
<dbReference type="RefSeq" id="WP_233395320.1">
    <property type="nucleotide sequence ID" value="NZ_JAJTWT010000021.1"/>
</dbReference>
<dbReference type="Proteomes" id="UP001201463">
    <property type="component" value="Unassembled WGS sequence"/>
</dbReference>
<keyword evidence="2" id="KW-1185">Reference proteome</keyword>
<dbReference type="EMBL" id="JAJTWT010000021">
    <property type="protein sequence ID" value="MCE4540679.1"/>
    <property type="molecule type" value="Genomic_DNA"/>
</dbReference>
<organism evidence="1 2">
    <name type="scientific">Pelomonas caseinilytica</name>
    <dbReference type="NCBI Taxonomy" id="2906763"/>
    <lineage>
        <taxon>Bacteria</taxon>
        <taxon>Pseudomonadati</taxon>
        <taxon>Pseudomonadota</taxon>
        <taxon>Betaproteobacteria</taxon>
        <taxon>Burkholderiales</taxon>
        <taxon>Sphaerotilaceae</taxon>
        <taxon>Roseateles</taxon>
    </lineage>
</organism>
<accession>A0ABS8XII9</accession>
<proteinExistence type="predicted"/>
<evidence type="ECO:0000313" key="2">
    <source>
        <dbReference type="Proteomes" id="UP001201463"/>
    </source>
</evidence>
<reference evidence="1 2" key="1">
    <citation type="submission" date="2021-12" db="EMBL/GenBank/DDBJ databases">
        <title>Genome seq of p7.</title>
        <authorList>
            <person name="Seo T."/>
        </authorList>
    </citation>
    <scope>NUCLEOTIDE SEQUENCE [LARGE SCALE GENOMIC DNA]</scope>
    <source>
        <strain evidence="1 2">P7</strain>
    </source>
</reference>
<name>A0ABS8XII9_9BURK</name>
<gene>
    <name evidence="1" type="ORF">LXT12_25940</name>
</gene>
<evidence type="ECO:0000313" key="1">
    <source>
        <dbReference type="EMBL" id="MCE4540679.1"/>
    </source>
</evidence>
<sequence length="57" mass="6112">MRRNVAHEDPRLVLIAVALAESGTDGGLDLLVRRVAVLHSRLSQWDMGAASGGTMKL</sequence>